<gene>
    <name evidence="2" type="ORF">DTL42_13640</name>
</gene>
<organism evidence="2 3">
    <name type="scientific">Bremerella cremea</name>
    <dbReference type="NCBI Taxonomy" id="1031537"/>
    <lineage>
        <taxon>Bacteria</taxon>
        <taxon>Pseudomonadati</taxon>
        <taxon>Planctomycetota</taxon>
        <taxon>Planctomycetia</taxon>
        <taxon>Pirellulales</taxon>
        <taxon>Pirellulaceae</taxon>
        <taxon>Bremerella</taxon>
    </lineage>
</organism>
<proteinExistence type="predicted"/>
<dbReference type="OrthoDB" id="291697at2"/>
<dbReference type="EMBL" id="QPEX01000027">
    <property type="protein sequence ID" value="RCS48243.1"/>
    <property type="molecule type" value="Genomic_DNA"/>
</dbReference>
<evidence type="ECO:0000256" key="1">
    <source>
        <dbReference type="SAM" id="MobiDB-lite"/>
    </source>
</evidence>
<comment type="caution">
    <text evidence="2">The sequence shown here is derived from an EMBL/GenBank/DDBJ whole genome shotgun (WGS) entry which is preliminary data.</text>
</comment>
<reference evidence="2 3" key="1">
    <citation type="submission" date="2018-07" db="EMBL/GenBank/DDBJ databases">
        <title>Comparative genomes isolates from brazilian mangrove.</title>
        <authorList>
            <person name="De Araujo J.E."/>
            <person name="Taketani R.G."/>
            <person name="Silva M.C.P."/>
            <person name="Lourenco M.V."/>
            <person name="Oliveira V.M."/>
            <person name="Andreote F.D."/>
        </authorList>
    </citation>
    <scope>NUCLEOTIDE SEQUENCE [LARGE SCALE GENOMIC DNA]</scope>
    <source>
        <strain evidence="2 3">HEX PRIS-MGV</strain>
    </source>
</reference>
<evidence type="ECO:0000313" key="2">
    <source>
        <dbReference type="EMBL" id="RCS48243.1"/>
    </source>
</evidence>
<name>A0A368KSY1_9BACT</name>
<evidence type="ECO:0000313" key="3">
    <source>
        <dbReference type="Proteomes" id="UP000253562"/>
    </source>
</evidence>
<sequence length="137" mass="14003">MTLLPLALGCGSGNNLAQVTGTVTYEGKPIEEGKIIFEVPGQRSAFGVIENGKILNVSTFEQGDGAPIGEASVAINAFKPPAKPQKDAPTSASAPGGPSGMVITERALPARYANPATSGLTCSIQAGENELTFDLTK</sequence>
<dbReference type="AlphaFoldDB" id="A0A368KSY1"/>
<accession>A0A368KSY1</accession>
<protein>
    <submittedName>
        <fullName evidence="2">Uncharacterized protein</fullName>
    </submittedName>
</protein>
<dbReference type="RefSeq" id="WP_114369291.1">
    <property type="nucleotide sequence ID" value="NZ_QPEX01000027.1"/>
</dbReference>
<feature type="region of interest" description="Disordered" evidence="1">
    <location>
        <begin position="79"/>
        <end position="101"/>
    </location>
</feature>
<dbReference type="Proteomes" id="UP000253562">
    <property type="component" value="Unassembled WGS sequence"/>
</dbReference>